<feature type="compositionally biased region" description="Low complexity" evidence="1">
    <location>
        <begin position="152"/>
        <end position="163"/>
    </location>
</feature>
<keyword evidence="5" id="KW-1185">Reference proteome</keyword>
<feature type="region of interest" description="Disordered" evidence="1">
    <location>
        <begin position="627"/>
        <end position="670"/>
    </location>
</feature>
<reference evidence="4" key="1">
    <citation type="submission" date="2020-10" db="EMBL/GenBank/DDBJ databases">
        <authorList>
            <person name="Han B."/>
            <person name="Lu T."/>
            <person name="Zhao Q."/>
            <person name="Huang X."/>
            <person name="Zhao Y."/>
        </authorList>
    </citation>
    <scope>NUCLEOTIDE SEQUENCE</scope>
</reference>
<gene>
    <name evidence="4" type="ORF">NCGR_LOCUS14663</name>
</gene>
<protein>
    <recommendedName>
        <fullName evidence="6">Transposase MuDR plant domain-containing protein</fullName>
    </recommendedName>
</protein>
<name>A0A811NGB6_9POAL</name>
<evidence type="ECO:0000259" key="3">
    <source>
        <dbReference type="Pfam" id="PF26130"/>
    </source>
</evidence>
<evidence type="ECO:0000313" key="5">
    <source>
        <dbReference type="Proteomes" id="UP000604825"/>
    </source>
</evidence>
<dbReference type="Proteomes" id="UP000604825">
    <property type="component" value="Unassembled WGS sequence"/>
</dbReference>
<evidence type="ECO:0000256" key="1">
    <source>
        <dbReference type="SAM" id="MobiDB-lite"/>
    </source>
</evidence>
<feature type="domain" description="Transposase MuDR plant" evidence="2">
    <location>
        <begin position="257"/>
        <end position="313"/>
    </location>
</feature>
<proteinExistence type="predicted"/>
<dbReference type="InterPro" id="IPR004332">
    <property type="entry name" value="Transposase_MuDR"/>
</dbReference>
<evidence type="ECO:0000259" key="2">
    <source>
        <dbReference type="Pfam" id="PF03108"/>
    </source>
</evidence>
<evidence type="ECO:0000313" key="4">
    <source>
        <dbReference type="EMBL" id="CAD6221385.1"/>
    </source>
</evidence>
<dbReference type="PANTHER" id="PTHR31973">
    <property type="entry name" value="POLYPROTEIN, PUTATIVE-RELATED"/>
    <property type="match status" value="1"/>
</dbReference>
<feature type="region of interest" description="Disordered" evidence="1">
    <location>
        <begin position="139"/>
        <end position="163"/>
    </location>
</feature>
<dbReference type="Pfam" id="PF26130">
    <property type="entry name" value="PB1-like"/>
    <property type="match status" value="1"/>
</dbReference>
<comment type="caution">
    <text evidence="4">The sequence shown here is derived from an EMBL/GenBank/DDBJ whole genome shotgun (WGS) entry which is preliminary data.</text>
</comment>
<dbReference type="EMBL" id="CAJGYO010000003">
    <property type="protein sequence ID" value="CAD6221385.1"/>
    <property type="molecule type" value="Genomic_DNA"/>
</dbReference>
<accession>A0A811NGB6</accession>
<sequence length="670" mass="76206">MASRRRLEGEPAPVYGPDDDKFSVEIHHGGFFCGSGKDQIYLDGKVDWFYHIKEKFGHFFTVDEISVMLGYGLDNVEVYWLLPEMVVPTGLRIVDSDADTQIMNQFAYKIKNFVMYFDIYNSFDKDIVLNPIGTLPKMLSPRKVPPERDDVGNNNNSDNDGSIDGYFLDSDYEVDDDSLFYDNVDDGVVDEGAAKGIVVSKGKKRNAPYGKEKMATVREWDELSSDEDELELPAEEEGHVGMNLKTFRPEDLQNPIFKIGMKFASVQLLRKAITEYSIKHRVEIKMPWNDKTRIKAHCDVGCPWYLYASFDSRMECFLIKSYDGDHHCQKKWVLKRCTAKWLANKYLDKFRADEKMSLTNFGRIVQLELNLTPSRMKLSRARRMAWNIIYGDEVQQFNLLWNYGHELKSSSLYVSFDACKRGFLSGCRPVICLDGCHIKTKFGGQLLTAVGIDPNDCIFPIAMAVVEKIKSQLMVRHYNKQKEVTEKWVGMAICPKIRKKLARHADFSNTCYPIPSGNGIFEVHGREWQYVENVGGPEVQPPKYEKRLGLPAIKKTKKPTRTATTTTTELEKQPSYEEVTNLVEVPVMSQVENPMLSQLLDEASQNMRHIPSTSPLPDSTYIISNLPPARHTPLTTATKTGRTSRTKIVKNNGAAPSKKIGKTKRGQSGQ</sequence>
<feature type="compositionally biased region" description="Basic residues" evidence="1">
    <location>
        <begin position="659"/>
        <end position="670"/>
    </location>
</feature>
<dbReference type="PANTHER" id="PTHR31973:SF191">
    <property type="entry name" value="OS05G0489400 PROTEIN"/>
    <property type="match status" value="1"/>
</dbReference>
<organism evidence="4 5">
    <name type="scientific">Miscanthus lutarioriparius</name>
    <dbReference type="NCBI Taxonomy" id="422564"/>
    <lineage>
        <taxon>Eukaryota</taxon>
        <taxon>Viridiplantae</taxon>
        <taxon>Streptophyta</taxon>
        <taxon>Embryophyta</taxon>
        <taxon>Tracheophyta</taxon>
        <taxon>Spermatophyta</taxon>
        <taxon>Magnoliopsida</taxon>
        <taxon>Liliopsida</taxon>
        <taxon>Poales</taxon>
        <taxon>Poaceae</taxon>
        <taxon>PACMAD clade</taxon>
        <taxon>Panicoideae</taxon>
        <taxon>Andropogonodae</taxon>
        <taxon>Andropogoneae</taxon>
        <taxon>Saccharinae</taxon>
        <taxon>Miscanthus</taxon>
    </lineage>
</organism>
<dbReference type="InterPro" id="IPR058594">
    <property type="entry name" value="PB1-like_dom_pln"/>
</dbReference>
<dbReference type="AlphaFoldDB" id="A0A811NGB6"/>
<feature type="domain" description="PB1-like" evidence="3">
    <location>
        <begin position="19"/>
        <end position="115"/>
    </location>
</feature>
<dbReference type="OrthoDB" id="1918246at2759"/>
<evidence type="ECO:0008006" key="6">
    <source>
        <dbReference type="Google" id="ProtNLM"/>
    </source>
</evidence>
<dbReference type="Pfam" id="PF03108">
    <property type="entry name" value="DBD_Tnp_Mut"/>
    <property type="match status" value="1"/>
</dbReference>